<protein>
    <submittedName>
        <fullName evidence="1">Uncharacterized protein</fullName>
    </submittedName>
</protein>
<name>A0A0E9VY10_ANGAN</name>
<proteinExistence type="predicted"/>
<dbReference type="EMBL" id="GBXM01026434">
    <property type="protein sequence ID" value="JAH82143.1"/>
    <property type="molecule type" value="Transcribed_RNA"/>
</dbReference>
<evidence type="ECO:0000313" key="1">
    <source>
        <dbReference type="EMBL" id="JAH82143.1"/>
    </source>
</evidence>
<accession>A0A0E9VY10</accession>
<sequence length="13" mass="1525">MCNAVMWPHHSVL</sequence>
<reference evidence="1" key="2">
    <citation type="journal article" date="2015" name="Fish Shellfish Immunol.">
        <title>Early steps in the European eel (Anguilla anguilla)-Vibrio vulnificus interaction in the gills: Role of the RtxA13 toxin.</title>
        <authorList>
            <person name="Callol A."/>
            <person name="Pajuelo D."/>
            <person name="Ebbesson L."/>
            <person name="Teles M."/>
            <person name="MacKenzie S."/>
            <person name="Amaro C."/>
        </authorList>
    </citation>
    <scope>NUCLEOTIDE SEQUENCE</scope>
</reference>
<reference evidence="1" key="1">
    <citation type="submission" date="2014-11" db="EMBL/GenBank/DDBJ databases">
        <authorList>
            <person name="Amaro Gonzalez C."/>
        </authorList>
    </citation>
    <scope>NUCLEOTIDE SEQUENCE</scope>
</reference>
<organism evidence="1">
    <name type="scientific">Anguilla anguilla</name>
    <name type="common">European freshwater eel</name>
    <name type="synonym">Muraena anguilla</name>
    <dbReference type="NCBI Taxonomy" id="7936"/>
    <lineage>
        <taxon>Eukaryota</taxon>
        <taxon>Metazoa</taxon>
        <taxon>Chordata</taxon>
        <taxon>Craniata</taxon>
        <taxon>Vertebrata</taxon>
        <taxon>Euteleostomi</taxon>
        <taxon>Actinopterygii</taxon>
        <taxon>Neopterygii</taxon>
        <taxon>Teleostei</taxon>
        <taxon>Anguilliformes</taxon>
        <taxon>Anguillidae</taxon>
        <taxon>Anguilla</taxon>
    </lineage>
</organism>